<sequence>MSLVSPARTFELSASSTIKNDNIELHDTVMLENDVEIDASAAEEELEGDESENDGATVGTGVWTKEEHARFLEAIKIYANGPWKLVAAYVATRTVRQTMTHAQKYRQKAARRLRGLRTKQALMRMHYGHRISEESLIQERLRTLAAQVESPTSSPGPLYTPASSTTTRLHARTNKRDYVKKPRASAPKKLSVTTTVPPAVSITTPAPAKSPQGSFQALLNMKIECGSPTETEKTPSASVAAVTMDLDIIDDLSEAPSLEECAEMLYDLLCC</sequence>
<evidence type="ECO:0000256" key="1">
    <source>
        <dbReference type="ARBA" id="ARBA00023015"/>
    </source>
</evidence>
<dbReference type="PANTHER" id="PTHR12802:SF155">
    <property type="entry name" value="DEUBIQUITINASE MYSM1"/>
    <property type="match status" value="1"/>
</dbReference>
<dbReference type="InParanoid" id="K3WDF4"/>
<dbReference type="VEuPathDB" id="FungiDB:PYU1_G002992"/>
<dbReference type="InterPro" id="IPR009057">
    <property type="entry name" value="Homeodomain-like_sf"/>
</dbReference>
<feature type="domain" description="HTH myb-type" evidence="5">
    <location>
        <begin position="55"/>
        <end position="110"/>
    </location>
</feature>
<evidence type="ECO:0000313" key="7">
    <source>
        <dbReference type="Proteomes" id="UP000019132"/>
    </source>
</evidence>
<reference evidence="7" key="2">
    <citation type="submission" date="2010-04" db="EMBL/GenBank/DDBJ databases">
        <authorList>
            <person name="Buell R."/>
            <person name="Hamilton J."/>
            <person name="Hostetler J."/>
        </authorList>
    </citation>
    <scope>NUCLEOTIDE SEQUENCE [LARGE SCALE GENOMIC DNA]</scope>
    <source>
        <strain evidence="7">DAOM:BR144</strain>
    </source>
</reference>
<keyword evidence="3" id="KW-0539">Nucleus</keyword>
<dbReference type="CDD" id="cd00167">
    <property type="entry name" value="SANT"/>
    <property type="match status" value="1"/>
</dbReference>
<reference evidence="6" key="3">
    <citation type="submission" date="2015-02" db="UniProtKB">
        <authorList>
            <consortium name="EnsemblProtists"/>
        </authorList>
    </citation>
    <scope>IDENTIFICATION</scope>
    <source>
        <strain evidence="6">DAOM BR144</strain>
    </source>
</reference>
<dbReference type="PANTHER" id="PTHR12802">
    <property type="entry name" value="SWI/SNF COMPLEX-RELATED"/>
    <property type="match status" value="1"/>
</dbReference>
<dbReference type="GO" id="GO:0003677">
    <property type="term" value="F:DNA binding"/>
    <property type="evidence" value="ECO:0007669"/>
    <property type="project" value="InterPro"/>
</dbReference>
<keyword evidence="2" id="KW-0804">Transcription</keyword>
<dbReference type="HOGENOM" id="CLU_1028469_0_0_1"/>
<dbReference type="InterPro" id="IPR006447">
    <property type="entry name" value="Myb_dom_plants"/>
</dbReference>
<dbReference type="Gene3D" id="1.10.10.60">
    <property type="entry name" value="Homeodomain-like"/>
    <property type="match status" value="1"/>
</dbReference>
<dbReference type="EMBL" id="GL376628">
    <property type="status" value="NOT_ANNOTATED_CDS"/>
    <property type="molecule type" value="Genomic_DNA"/>
</dbReference>
<evidence type="ECO:0000259" key="4">
    <source>
        <dbReference type="PROSITE" id="PS50090"/>
    </source>
</evidence>
<dbReference type="InterPro" id="IPR017930">
    <property type="entry name" value="Myb_dom"/>
</dbReference>
<dbReference type="PROSITE" id="PS51294">
    <property type="entry name" value="HTH_MYB"/>
    <property type="match status" value="1"/>
</dbReference>
<evidence type="ECO:0000256" key="2">
    <source>
        <dbReference type="ARBA" id="ARBA00023163"/>
    </source>
</evidence>
<protein>
    <submittedName>
        <fullName evidence="6">Uncharacterized protein</fullName>
    </submittedName>
</protein>
<evidence type="ECO:0000259" key="5">
    <source>
        <dbReference type="PROSITE" id="PS51294"/>
    </source>
</evidence>
<dbReference type="AlphaFoldDB" id="K3WDF4"/>
<name>K3WDF4_GLOUD</name>
<proteinExistence type="predicted"/>
<evidence type="ECO:0000256" key="3">
    <source>
        <dbReference type="ARBA" id="ARBA00023242"/>
    </source>
</evidence>
<accession>K3WDF4</accession>
<dbReference type="eggNOG" id="ENOG502R36N">
    <property type="taxonomic scope" value="Eukaryota"/>
</dbReference>
<dbReference type="Proteomes" id="UP000019132">
    <property type="component" value="Unassembled WGS sequence"/>
</dbReference>
<dbReference type="Pfam" id="PF00249">
    <property type="entry name" value="Myb_DNA-binding"/>
    <property type="match status" value="1"/>
</dbReference>
<dbReference type="SUPFAM" id="SSF46689">
    <property type="entry name" value="Homeodomain-like"/>
    <property type="match status" value="1"/>
</dbReference>
<dbReference type="InterPro" id="IPR001005">
    <property type="entry name" value="SANT/Myb"/>
</dbReference>
<dbReference type="EnsemblProtists" id="PYU1_T002995">
    <property type="protein sequence ID" value="PYU1_T002995"/>
    <property type="gene ID" value="PYU1_G002992"/>
</dbReference>
<dbReference type="STRING" id="431595.K3WDF4"/>
<dbReference type="PROSITE" id="PS50090">
    <property type="entry name" value="MYB_LIKE"/>
    <property type="match status" value="1"/>
</dbReference>
<reference evidence="7" key="1">
    <citation type="journal article" date="2010" name="Genome Biol.">
        <title>Genome sequence of the necrotrophic plant pathogen Pythium ultimum reveals original pathogenicity mechanisms and effector repertoire.</title>
        <authorList>
            <person name="Levesque C.A."/>
            <person name="Brouwer H."/>
            <person name="Cano L."/>
            <person name="Hamilton J.P."/>
            <person name="Holt C."/>
            <person name="Huitema E."/>
            <person name="Raffaele S."/>
            <person name="Robideau G.P."/>
            <person name="Thines M."/>
            <person name="Win J."/>
            <person name="Zerillo M.M."/>
            <person name="Beakes G.W."/>
            <person name="Boore J.L."/>
            <person name="Busam D."/>
            <person name="Dumas B."/>
            <person name="Ferriera S."/>
            <person name="Fuerstenberg S.I."/>
            <person name="Gachon C.M."/>
            <person name="Gaulin E."/>
            <person name="Govers F."/>
            <person name="Grenville-Briggs L."/>
            <person name="Horner N."/>
            <person name="Hostetler J."/>
            <person name="Jiang R.H."/>
            <person name="Johnson J."/>
            <person name="Krajaejun T."/>
            <person name="Lin H."/>
            <person name="Meijer H.J."/>
            <person name="Moore B."/>
            <person name="Morris P."/>
            <person name="Phuntmart V."/>
            <person name="Puiu D."/>
            <person name="Shetty J."/>
            <person name="Stajich J.E."/>
            <person name="Tripathy S."/>
            <person name="Wawra S."/>
            <person name="van West P."/>
            <person name="Whitty B.R."/>
            <person name="Coutinho P.M."/>
            <person name="Henrissat B."/>
            <person name="Martin F."/>
            <person name="Thomas P.D."/>
            <person name="Tyler B.M."/>
            <person name="De Vries R.P."/>
            <person name="Kamoun S."/>
            <person name="Yandell M."/>
            <person name="Tisserat N."/>
            <person name="Buell C.R."/>
        </authorList>
    </citation>
    <scope>NUCLEOTIDE SEQUENCE</scope>
    <source>
        <strain evidence="7">DAOM:BR144</strain>
    </source>
</reference>
<keyword evidence="1" id="KW-0805">Transcription regulation</keyword>
<organism evidence="6 7">
    <name type="scientific">Globisporangium ultimum (strain ATCC 200006 / CBS 805.95 / DAOM BR144)</name>
    <name type="common">Pythium ultimum</name>
    <dbReference type="NCBI Taxonomy" id="431595"/>
    <lineage>
        <taxon>Eukaryota</taxon>
        <taxon>Sar</taxon>
        <taxon>Stramenopiles</taxon>
        <taxon>Oomycota</taxon>
        <taxon>Peronosporomycetes</taxon>
        <taxon>Pythiales</taxon>
        <taxon>Pythiaceae</taxon>
        <taxon>Globisporangium</taxon>
    </lineage>
</organism>
<dbReference type="SMART" id="SM00717">
    <property type="entry name" value="SANT"/>
    <property type="match status" value="1"/>
</dbReference>
<feature type="domain" description="Myb-like" evidence="4">
    <location>
        <begin position="55"/>
        <end position="106"/>
    </location>
</feature>
<keyword evidence="7" id="KW-1185">Reference proteome</keyword>
<evidence type="ECO:0000313" key="6">
    <source>
        <dbReference type="EnsemblProtists" id="PYU1_T002995"/>
    </source>
</evidence>
<dbReference type="NCBIfam" id="TIGR01557">
    <property type="entry name" value="myb_SHAQKYF"/>
    <property type="match status" value="1"/>
</dbReference>